<comment type="caution">
    <text evidence="1">The sequence shown here is derived from an EMBL/GenBank/DDBJ whole genome shotgun (WGS) entry which is preliminary data.</text>
</comment>
<dbReference type="NCBIfam" id="NF047658">
    <property type="entry name" value="HYC_CC_PP"/>
    <property type="match status" value="1"/>
</dbReference>
<evidence type="ECO:0000313" key="1">
    <source>
        <dbReference type="EMBL" id="TSJ43470.1"/>
    </source>
</evidence>
<gene>
    <name evidence="1" type="ORF">FO440_04575</name>
</gene>
<dbReference type="AlphaFoldDB" id="A0A556MU41"/>
<dbReference type="InterPro" id="IPR058512">
    <property type="entry name" value="DUF8199"/>
</dbReference>
<keyword evidence="2" id="KW-1185">Reference proteome</keyword>
<dbReference type="EMBL" id="VLPK01000001">
    <property type="protein sequence ID" value="TSJ43470.1"/>
    <property type="molecule type" value="Genomic_DNA"/>
</dbReference>
<dbReference type="RefSeq" id="WP_144247036.1">
    <property type="nucleotide sequence ID" value="NZ_VLPK01000001.1"/>
</dbReference>
<reference evidence="1 2" key="1">
    <citation type="submission" date="2019-07" db="EMBL/GenBank/DDBJ databases">
        <authorList>
            <person name="Huq M.A."/>
        </authorList>
    </citation>
    <scope>NUCLEOTIDE SEQUENCE [LARGE SCALE GENOMIC DNA]</scope>
    <source>
        <strain evidence="1 2">MAH-19</strain>
    </source>
</reference>
<protein>
    <submittedName>
        <fullName evidence="1">Uncharacterized protein</fullName>
    </submittedName>
</protein>
<dbReference type="Pfam" id="PF26622">
    <property type="entry name" value="DUF8199"/>
    <property type="match status" value="1"/>
</dbReference>
<sequence>MIKKYSAMFLAKVYLITALGFALNLHYCGGVLAAVKIEGPAKTCKLSPITARKCCKDKQIDVKVKDAHQGETPSIIGKLFGFEISKIPFGDYILSAQQSLLEKLSTPAPPPPPPPSGKEAQYIKNCTLRI</sequence>
<organism evidence="1 2">
    <name type="scientific">Mucilaginibacter corticis</name>
    <dbReference type="NCBI Taxonomy" id="2597670"/>
    <lineage>
        <taxon>Bacteria</taxon>
        <taxon>Pseudomonadati</taxon>
        <taxon>Bacteroidota</taxon>
        <taxon>Sphingobacteriia</taxon>
        <taxon>Sphingobacteriales</taxon>
        <taxon>Sphingobacteriaceae</taxon>
        <taxon>Mucilaginibacter</taxon>
    </lineage>
</organism>
<proteinExistence type="predicted"/>
<dbReference type="Proteomes" id="UP000318733">
    <property type="component" value="Unassembled WGS sequence"/>
</dbReference>
<dbReference type="InterPro" id="IPR058060">
    <property type="entry name" value="HYC_CC_PP"/>
</dbReference>
<accession>A0A556MU41</accession>
<dbReference type="OrthoDB" id="795045at2"/>
<name>A0A556MU41_9SPHI</name>
<evidence type="ECO:0000313" key="2">
    <source>
        <dbReference type="Proteomes" id="UP000318733"/>
    </source>
</evidence>